<dbReference type="Proteomes" id="UP001142489">
    <property type="component" value="Unassembled WGS sequence"/>
</dbReference>
<keyword evidence="2" id="KW-1185">Reference proteome</keyword>
<name>A0A9Q0Y623_9SAUR</name>
<gene>
    <name evidence="1" type="ORF">JRQ81_000849</name>
</gene>
<sequence length="86" mass="9888">MLTYLLYMLEPCAKEIQTEILCKVRQPTKINQIFKRLFSCYILLKDSGRIWRHQAFGIIQGQDTGATAELIQACFLLLEEGDCSES</sequence>
<comment type="caution">
    <text evidence="1">The sequence shown here is derived from an EMBL/GenBank/DDBJ whole genome shotgun (WGS) entry which is preliminary data.</text>
</comment>
<dbReference type="AlphaFoldDB" id="A0A9Q0Y623"/>
<reference evidence="1" key="1">
    <citation type="journal article" date="2023" name="DNA Res.">
        <title>Chromosome-level genome assembly of Phrynocephalus forsythii using third-generation DNA sequencing and Hi-C analysis.</title>
        <authorList>
            <person name="Qi Y."/>
            <person name="Zhao W."/>
            <person name="Zhao Y."/>
            <person name="Niu C."/>
            <person name="Cao S."/>
            <person name="Zhang Y."/>
        </authorList>
    </citation>
    <scope>NUCLEOTIDE SEQUENCE</scope>
    <source>
        <tissue evidence="1">Muscle</tissue>
    </source>
</reference>
<organism evidence="1 2">
    <name type="scientific">Phrynocephalus forsythii</name>
    <dbReference type="NCBI Taxonomy" id="171643"/>
    <lineage>
        <taxon>Eukaryota</taxon>
        <taxon>Metazoa</taxon>
        <taxon>Chordata</taxon>
        <taxon>Craniata</taxon>
        <taxon>Vertebrata</taxon>
        <taxon>Euteleostomi</taxon>
        <taxon>Lepidosauria</taxon>
        <taxon>Squamata</taxon>
        <taxon>Bifurcata</taxon>
        <taxon>Unidentata</taxon>
        <taxon>Episquamata</taxon>
        <taxon>Toxicofera</taxon>
        <taxon>Iguania</taxon>
        <taxon>Acrodonta</taxon>
        <taxon>Agamidae</taxon>
        <taxon>Agaminae</taxon>
        <taxon>Phrynocephalus</taxon>
    </lineage>
</organism>
<evidence type="ECO:0000313" key="1">
    <source>
        <dbReference type="EMBL" id="KAJ7344899.1"/>
    </source>
</evidence>
<evidence type="ECO:0000313" key="2">
    <source>
        <dbReference type="Proteomes" id="UP001142489"/>
    </source>
</evidence>
<protein>
    <submittedName>
        <fullName evidence="1">Uncharacterized protein</fullName>
    </submittedName>
</protein>
<dbReference type="EMBL" id="JAPFRF010000001">
    <property type="protein sequence ID" value="KAJ7344899.1"/>
    <property type="molecule type" value="Genomic_DNA"/>
</dbReference>
<accession>A0A9Q0Y623</accession>
<proteinExistence type="predicted"/>